<proteinExistence type="predicted"/>
<reference evidence="2 3" key="1">
    <citation type="submission" date="2024-08" db="EMBL/GenBank/DDBJ databases">
        <authorList>
            <person name="Lu H."/>
        </authorList>
    </citation>
    <scope>NUCLEOTIDE SEQUENCE [LARGE SCALE GENOMIC DNA]</scope>
    <source>
        <strain evidence="2 3">BYS180W</strain>
    </source>
</reference>
<dbReference type="Pfam" id="PF00425">
    <property type="entry name" value="Chorismate_bind"/>
    <property type="match status" value="1"/>
</dbReference>
<gene>
    <name evidence="2" type="ORF">ACG0Z6_16200</name>
</gene>
<evidence type="ECO:0000313" key="2">
    <source>
        <dbReference type="EMBL" id="MFG6449768.1"/>
    </source>
</evidence>
<keyword evidence="3" id="KW-1185">Reference proteome</keyword>
<dbReference type="EMBL" id="JBIGHZ010000006">
    <property type="protein sequence ID" value="MFG6449768.1"/>
    <property type="molecule type" value="Genomic_DNA"/>
</dbReference>
<dbReference type="PANTHER" id="PTHR11236">
    <property type="entry name" value="AMINOBENZOATE/ANTHRANILATE SYNTHASE"/>
    <property type="match status" value="1"/>
</dbReference>
<dbReference type="Gene3D" id="3.20.10.10">
    <property type="entry name" value="D-amino Acid Aminotransferase, subunit A, domain 2"/>
    <property type="match status" value="1"/>
</dbReference>
<protein>
    <submittedName>
        <fullName evidence="2">Chorismate-binding protein</fullName>
    </submittedName>
</protein>
<feature type="domain" description="Chorismate-utilising enzyme C-terminal" evidence="1">
    <location>
        <begin position="131"/>
        <end position="393"/>
    </location>
</feature>
<evidence type="ECO:0000313" key="3">
    <source>
        <dbReference type="Proteomes" id="UP001606099"/>
    </source>
</evidence>
<dbReference type="InterPro" id="IPR036038">
    <property type="entry name" value="Aminotransferase-like"/>
</dbReference>
<dbReference type="InterPro" id="IPR043132">
    <property type="entry name" value="BCAT-like_C"/>
</dbReference>
<dbReference type="InterPro" id="IPR043131">
    <property type="entry name" value="BCAT-like_N"/>
</dbReference>
<comment type="caution">
    <text evidence="2">The sequence shown here is derived from an EMBL/GenBank/DDBJ whole genome shotgun (WGS) entry which is preliminary data.</text>
</comment>
<dbReference type="InterPro" id="IPR001544">
    <property type="entry name" value="Aminotrans_IV"/>
</dbReference>
<dbReference type="InterPro" id="IPR005801">
    <property type="entry name" value="ADC_synthase"/>
</dbReference>
<dbReference type="InterPro" id="IPR015890">
    <property type="entry name" value="Chorismate_C"/>
</dbReference>
<dbReference type="Proteomes" id="UP001606099">
    <property type="component" value="Unassembled WGS sequence"/>
</dbReference>
<dbReference type="Gene3D" id="3.60.120.10">
    <property type="entry name" value="Anthranilate synthase"/>
    <property type="match status" value="1"/>
</dbReference>
<dbReference type="InterPro" id="IPR019999">
    <property type="entry name" value="Anth_synth_I-like"/>
</dbReference>
<dbReference type="PANTHER" id="PTHR11236:SF50">
    <property type="entry name" value="AMINODEOXYCHORISMATE SYNTHASE COMPONENT 1"/>
    <property type="match status" value="1"/>
</dbReference>
<evidence type="ECO:0000259" key="1">
    <source>
        <dbReference type="Pfam" id="PF00425"/>
    </source>
</evidence>
<dbReference type="Pfam" id="PF01063">
    <property type="entry name" value="Aminotran_4"/>
    <property type="match status" value="1"/>
</dbReference>
<dbReference type="RefSeq" id="WP_394463309.1">
    <property type="nucleotide sequence ID" value="NZ_JBIGHZ010000006.1"/>
</dbReference>
<sequence length="623" mass="67965">MGALPVSPTLWAAFDFPLHPLSREDGQRLRGTFWQPAAQQLCAWDAQSLRTVLQQAHAAALAGAWVLGGLRYEAAAALDPSLSTHPAPATVPLAEFHIWTEAPAPWPEPGPTPAPGCGDWLPTEPEAQSASAIERIRDYIRAGDCYQINLTTRLQAQQPVEALDALFWALRAAQPGGFALYLRGMRSGDVASVSPELFFDWRPLPAQTTAGDTPWLLAAQPMKGTAPRGADAAADEAAQQYLHTSAKERAENLMIVDLLRNDLSRVARTGTVRVPRLFELHALSTVWQMTSTVTALSRPGLGLDEVMAALFPCGSVTGAPKRRAMQVITELETQARGWYCGALGLMQPGGALTFNVPIRTVQAQPEQAALCGIGSGITLDSEPSAELAEWRAKARFLWRAQAPVAALETLRLQDGVFQREARHRARMQRCARQFGLPWSDTAWRSQLQSLVAAHPQGAWRVRLTLNAQGLWSSQATALQEWPETVPVALCDQRLDTQGAAAEFVRHKTTRREHYEQRLQHKPAQALDVLLVNAQGELTEGCLTNLALCIDGQWLTPPLSAGLLAGVMRQELLEQGRILEQVLRPQDLQRASAMAVFNSVRGWCKAQLVDTAPTQNSPASGPSR</sequence>
<dbReference type="SUPFAM" id="SSF56752">
    <property type="entry name" value="D-aminoacid aminotransferase-like PLP-dependent enzymes"/>
    <property type="match status" value="1"/>
</dbReference>
<dbReference type="PRINTS" id="PR00095">
    <property type="entry name" value="ANTSNTHASEI"/>
</dbReference>
<organism evidence="2 3">
    <name type="scientific">Roseateles rivi</name>
    <dbReference type="NCBI Taxonomy" id="3299028"/>
    <lineage>
        <taxon>Bacteria</taxon>
        <taxon>Pseudomonadati</taxon>
        <taxon>Pseudomonadota</taxon>
        <taxon>Betaproteobacteria</taxon>
        <taxon>Burkholderiales</taxon>
        <taxon>Sphaerotilaceae</taxon>
        <taxon>Roseateles</taxon>
    </lineage>
</organism>
<dbReference type="Gene3D" id="3.30.470.10">
    <property type="match status" value="1"/>
</dbReference>
<name>A0ABW7FZN7_9BURK</name>
<dbReference type="SUPFAM" id="SSF56322">
    <property type="entry name" value="ADC synthase"/>
    <property type="match status" value="1"/>
</dbReference>
<accession>A0ABW7FZN7</accession>